<feature type="transmembrane region" description="Helical" evidence="1">
    <location>
        <begin position="7"/>
        <end position="26"/>
    </location>
</feature>
<comment type="caution">
    <text evidence="2">The sequence shown here is derived from an EMBL/GenBank/DDBJ whole genome shotgun (WGS) entry which is preliminary data.</text>
</comment>
<evidence type="ECO:0000313" key="3">
    <source>
        <dbReference type="Proteomes" id="UP000614221"/>
    </source>
</evidence>
<feature type="transmembrane region" description="Helical" evidence="1">
    <location>
        <begin position="82"/>
        <end position="100"/>
    </location>
</feature>
<proteinExistence type="predicted"/>
<sequence length="122" mass="12656">MHRIGHYGALICYVPLVVVLIVVGTLEMAFAGGVSSLVGQCFQISTSACPAFPIAARHTVWFALAVGTVLDTAGTLVGGPELGAVGAIAGALLIVPYLLADVLTLMRMRNANRINPFYGPST</sequence>
<evidence type="ECO:0000313" key="2">
    <source>
        <dbReference type="EMBL" id="GGK79866.1"/>
    </source>
</evidence>
<dbReference type="Proteomes" id="UP000614221">
    <property type="component" value="Unassembled WGS sequence"/>
</dbReference>
<dbReference type="AlphaFoldDB" id="A0A830F3T4"/>
<keyword evidence="1" id="KW-0812">Transmembrane</keyword>
<organism evidence="2 3">
    <name type="scientific">Haloarcula sebkhae</name>
    <dbReference type="NCBI Taxonomy" id="932660"/>
    <lineage>
        <taxon>Archaea</taxon>
        <taxon>Methanobacteriati</taxon>
        <taxon>Methanobacteriota</taxon>
        <taxon>Stenosarchaea group</taxon>
        <taxon>Halobacteria</taxon>
        <taxon>Halobacteriales</taxon>
        <taxon>Haloarculaceae</taxon>
        <taxon>Haloarcula</taxon>
    </lineage>
</organism>
<accession>A0A830F3T4</accession>
<protein>
    <submittedName>
        <fullName evidence="2">Uncharacterized protein</fullName>
    </submittedName>
</protein>
<gene>
    <name evidence="2" type="ORF">GCM10009067_35270</name>
</gene>
<reference evidence="2" key="1">
    <citation type="journal article" date="2014" name="Int. J. Syst. Evol. Microbiol.">
        <title>Complete genome sequence of Corynebacterium casei LMG S-19264T (=DSM 44701T), isolated from a smear-ripened cheese.</title>
        <authorList>
            <consortium name="US DOE Joint Genome Institute (JGI-PGF)"/>
            <person name="Walter F."/>
            <person name="Albersmeier A."/>
            <person name="Kalinowski J."/>
            <person name="Ruckert C."/>
        </authorList>
    </citation>
    <scope>NUCLEOTIDE SEQUENCE</scope>
    <source>
        <strain evidence="2">JCM 19018</strain>
    </source>
</reference>
<reference evidence="2" key="2">
    <citation type="submission" date="2020-09" db="EMBL/GenBank/DDBJ databases">
        <authorList>
            <person name="Sun Q."/>
            <person name="Ohkuma M."/>
        </authorList>
    </citation>
    <scope>NUCLEOTIDE SEQUENCE</scope>
    <source>
        <strain evidence="2">JCM 19018</strain>
    </source>
</reference>
<keyword evidence="1" id="KW-1133">Transmembrane helix</keyword>
<evidence type="ECO:0000256" key="1">
    <source>
        <dbReference type="SAM" id="Phobius"/>
    </source>
</evidence>
<keyword evidence="1" id="KW-0472">Membrane</keyword>
<dbReference type="EMBL" id="BMPD01000007">
    <property type="protein sequence ID" value="GGK79866.1"/>
    <property type="molecule type" value="Genomic_DNA"/>
</dbReference>
<name>A0A830F3T4_9EURY</name>